<feature type="transmembrane region" description="Helical" evidence="1">
    <location>
        <begin position="20"/>
        <end position="40"/>
    </location>
</feature>
<dbReference type="KEGG" id="vg:18938179"/>
<keyword evidence="3" id="KW-1185">Reference proteome</keyword>
<accession>W8QMX2</accession>
<evidence type="ECO:0000256" key="1">
    <source>
        <dbReference type="SAM" id="Phobius"/>
    </source>
</evidence>
<evidence type="ECO:0000313" key="3">
    <source>
        <dbReference type="Proteomes" id="UP000110868"/>
    </source>
</evidence>
<evidence type="ECO:0000313" key="2">
    <source>
        <dbReference type="EMBL" id="AHL67518.1"/>
    </source>
</evidence>
<name>W8QMX2_9VIRU</name>
<keyword evidence="1" id="KW-0812">Transmembrane</keyword>
<proteinExistence type="predicted"/>
<gene>
    <name evidence="2" type="ORF">AMIV_018</name>
</gene>
<sequence>MNLCQFRDALGKPGEGVHSLRIANVAVVDTVLAILLGLLLAKLFKISKIQGILLSAALAFVFHKMFCVQTTIFS</sequence>
<dbReference type="EMBL" id="KF938901">
    <property type="protein sequence ID" value="AHL67518.1"/>
    <property type="molecule type" value="Genomic_DNA"/>
</dbReference>
<dbReference type="RefSeq" id="YP_009021102.1">
    <property type="nucleotide sequence ID" value="NC_023848.1"/>
</dbReference>
<keyword evidence="1" id="KW-1133">Transmembrane helix</keyword>
<dbReference type="Proteomes" id="UP000110868">
    <property type="component" value="Segment"/>
</dbReference>
<feature type="transmembrane region" description="Helical" evidence="1">
    <location>
        <begin position="52"/>
        <end position="73"/>
    </location>
</feature>
<dbReference type="GeneID" id="18938179"/>
<keyword evidence="1" id="KW-0472">Membrane</keyword>
<reference evidence="2 3" key="1">
    <citation type="submission" date="2013-12" db="EMBL/GenBank/DDBJ databases">
        <authorList>
            <person name="Tong Y."/>
            <person name="Zhang J."/>
            <person name="Huang Y."/>
            <person name="Li S."/>
            <person name="Pei G."/>
            <person name="Zhang Z."/>
            <person name="Mi Z."/>
            <person name="An X."/>
        </authorList>
    </citation>
    <scope>NUCLEOTIDE SEQUENCE [LARGE SCALE GENOMIC DNA]</scope>
    <source>
        <strain evidence="2">AMIV</strain>
    </source>
</reference>
<dbReference type="OrthoDB" id="29267at10239"/>
<protein>
    <submittedName>
        <fullName evidence="2">Uncharacterized protein</fullName>
    </submittedName>
</protein>
<organism evidence="2 3">
    <name type="scientific">Chloriridovirus anopheles1</name>
    <dbReference type="NCBI Taxonomy" id="1465751"/>
    <lineage>
        <taxon>Viruses</taxon>
        <taxon>Varidnaviria</taxon>
        <taxon>Bamfordvirae</taxon>
        <taxon>Nucleocytoviricota</taxon>
        <taxon>Megaviricetes</taxon>
        <taxon>Pimascovirales</taxon>
        <taxon>Pimascovirales incertae sedis</taxon>
        <taxon>Iridoviridae</taxon>
        <taxon>Betairidovirinae</taxon>
        <taxon>Chloriridovirus</taxon>
    </lineage>
</organism>